<keyword evidence="4" id="KW-1185">Reference proteome</keyword>
<comment type="caution">
    <text evidence="3">The sequence shown here is derived from an EMBL/GenBank/DDBJ whole genome shotgun (WGS) entry which is preliminary data.</text>
</comment>
<dbReference type="InterPro" id="IPR015590">
    <property type="entry name" value="Aldehyde_DH_dom"/>
</dbReference>
<feature type="domain" description="Aldehyde dehydrogenase" evidence="2">
    <location>
        <begin position="209"/>
        <end position="342"/>
    </location>
</feature>
<organism evidence="3 4">
    <name type="scientific">Thalassorhabdomicrobium marinisediminis</name>
    <dbReference type="NCBI Taxonomy" id="2170577"/>
    <lineage>
        <taxon>Bacteria</taxon>
        <taxon>Pseudomonadati</taxon>
        <taxon>Pseudomonadota</taxon>
        <taxon>Alphaproteobacteria</taxon>
        <taxon>Rhodobacterales</taxon>
        <taxon>Paracoccaceae</taxon>
        <taxon>Thalassorhabdomicrobium</taxon>
    </lineage>
</organism>
<dbReference type="Gene3D" id="3.40.309.10">
    <property type="entry name" value="Aldehyde Dehydrogenase, Chain A, domain 2"/>
    <property type="match status" value="1"/>
</dbReference>
<dbReference type="InterPro" id="IPR016162">
    <property type="entry name" value="Ald_DH_N"/>
</dbReference>
<accession>A0A2T7FZK7</accession>
<sequence length="568" mass="61302">MDRTALDADLGALTAAKTAWARTPTADRIALLAEIKDRLLEVAEDWATTAARHKQIPPDSPLVGEEWLSGPYAVMSACNALTETLRGMEGKTFLDGLPARTTANGQLAVQVLPHTRWDPILLSGVRAEVWMEPDVTADTLADHTATAYDIPPQARSGGVSLVLGAGNIASIAPLDVFERLFSQHRVVLLKMNPVNDYLTPYLQAALQPLIDRDALRIVKGGADVGGYLCGHALVDDIHITGAAASHDAIVWGTGDEGARNKAAGTPKLDTPITSELGAVCPTIVVPGPWSQADLQFQAEHIATQKLHNSGFNCIACQMLILPADWPQKADLLARVGKVVQKLDPRPAYYPGASDRLASFERHTPDARRLSRGNAPALVVAPAEDDPAYFTQTEVFAPALSTHEIGGTDSEAYLIAAIRYANDALHGTLGANILIHPGTIDQIGAARFEEIVATLRYGAIAINAWTGVAFLTAACPWGAFPGHTLDDVGSGIGVTHNTFMFDRPQRVVVHAPWRPFPRSLTTGKPTLLARPPWFVTHRRQHVLGRLLTRFQHSPSWRKLPRMALEALRG</sequence>
<dbReference type="EMBL" id="QCYG01000002">
    <property type="protein sequence ID" value="PVA07599.1"/>
    <property type="molecule type" value="Genomic_DNA"/>
</dbReference>
<dbReference type="Gene3D" id="3.40.605.10">
    <property type="entry name" value="Aldehyde Dehydrogenase, Chain A, domain 1"/>
    <property type="match status" value="1"/>
</dbReference>
<protein>
    <submittedName>
        <fullName evidence="3">Aldehyde dehydrogenase</fullName>
    </submittedName>
</protein>
<dbReference type="GO" id="GO:0016620">
    <property type="term" value="F:oxidoreductase activity, acting on the aldehyde or oxo group of donors, NAD or NADP as acceptor"/>
    <property type="evidence" value="ECO:0007669"/>
    <property type="project" value="InterPro"/>
</dbReference>
<name>A0A2T7FZK7_9RHOB</name>
<dbReference type="Pfam" id="PF00171">
    <property type="entry name" value="Aldedh"/>
    <property type="match status" value="1"/>
</dbReference>
<evidence type="ECO:0000313" key="4">
    <source>
        <dbReference type="Proteomes" id="UP000244817"/>
    </source>
</evidence>
<dbReference type="OrthoDB" id="136308at2"/>
<reference evidence="3 4" key="1">
    <citation type="submission" date="2018-04" db="EMBL/GenBank/DDBJ databases">
        <title>Pelagivirga bohaiensis gen. nov., sp. nov., a bacterium isolated from the Bohai Sea.</title>
        <authorList>
            <person name="Ji X."/>
        </authorList>
    </citation>
    <scope>NUCLEOTIDE SEQUENCE [LARGE SCALE GENOMIC DNA]</scope>
    <source>
        <strain evidence="3 4">BH-SD16</strain>
    </source>
</reference>
<gene>
    <name evidence="3" type="ORF">DC363_02895</name>
</gene>
<dbReference type="RefSeq" id="WP_108639641.1">
    <property type="nucleotide sequence ID" value="NZ_QCYG01000002.1"/>
</dbReference>
<keyword evidence="1" id="KW-0560">Oxidoreductase</keyword>
<proteinExistence type="predicted"/>
<dbReference type="InterPro" id="IPR016163">
    <property type="entry name" value="Ald_DH_C"/>
</dbReference>
<evidence type="ECO:0000256" key="1">
    <source>
        <dbReference type="ARBA" id="ARBA00023002"/>
    </source>
</evidence>
<dbReference type="AlphaFoldDB" id="A0A2T7FZK7"/>
<evidence type="ECO:0000313" key="3">
    <source>
        <dbReference type="EMBL" id="PVA07599.1"/>
    </source>
</evidence>
<dbReference type="Proteomes" id="UP000244817">
    <property type="component" value="Unassembled WGS sequence"/>
</dbReference>
<evidence type="ECO:0000259" key="2">
    <source>
        <dbReference type="Pfam" id="PF00171"/>
    </source>
</evidence>
<dbReference type="InterPro" id="IPR016161">
    <property type="entry name" value="Ald_DH/histidinol_DH"/>
</dbReference>
<dbReference type="SUPFAM" id="SSF53720">
    <property type="entry name" value="ALDH-like"/>
    <property type="match status" value="1"/>
</dbReference>